<dbReference type="SFLD" id="SFLDG01129">
    <property type="entry name" value="C1.5:_HAD__Beta-PGM__Phosphata"/>
    <property type="match status" value="1"/>
</dbReference>
<dbReference type="Proteomes" id="UP000824056">
    <property type="component" value="Unassembled WGS sequence"/>
</dbReference>
<dbReference type="PRINTS" id="PR00413">
    <property type="entry name" value="HADHALOGNASE"/>
</dbReference>
<reference evidence="1" key="2">
    <citation type="submission" date="2021-04" db="EMBL/GenBank/DDBJ databases">
        <authorList>
            <person name="Gilroy R."/>
        </authorList>
    </citation>
    <scope>NUCLEOTIDE SEQUENCE</scope>
    <source>
        <strain evidence="1">1068</strain>
    </source>
</reference>
<dbReference type="InterPro" id="IPR006439">
    <property type="entry name" value="HAD-SF_hydro_IA"/>
</dbReference>
<reference evidence="1" key="1">
    <citation type="journal article" date="2021" name="PeerJ">
        <title>Extensive microbial diversity within the chicken gut microbiome revealed by metagenomics and culture.</title>
        <authorList>
            <person name="Gilroy R."/>
            <person name="Ravi A."/>
            <person name="Getino M."/>
            <person name="Pursley I."/>
            <person name="Horton D.L."/>
            <person name="Alikhan N.F."/>
            <person name="Baker D."/>
            <person name="Gharbi K."/>
            <person name="Hall N."/>
            <person name="Watson M."/>
            <person name="Adriaenssens E.M."/>
            <person name="Foster-Nyarko E."/>
            <person name="Jarju S."/>
            <person name="Secka A."/>
            <person name="Antonio M."/>
            <person name="Oren A."/>
            <person name="Chaudhuri R.R."/>
            <person name="La Ragione R."/>
            <person name="Hildebrand F."/>
            <person name="Pallen M.J."/>
        </authorList>
    </citation>
    <scope>NUCLEOTIDE SEQUENCE</scope>
    <source>
        <strain evidence="1">1068</strain>
    </source>
</reference>
<dbReference type="NCBIfam" id="TIGR01509">
    <property type="entry name" value="HAD-SF-IA-v3"/>
    <property type="match status" value="1"/>
</dbReference>
<dbReference type="InterPro" id="IPR041492">
    <property type="entry name" value="HAD_2"/>
</dbReference>
<organism evidence="1 2">
    <name type="scientific">Candidatus Blautia pullicola</name>
    <dbReference type="NCBI Taxonomy" id="2838498"/>
    <lineage>
        <taxon>Bacteria</taxon>
        <taxon>Bacillati</taxon>
        <taxon>Bacillota</taxon>
        <taxon>Clostridia</taxon>
        <taxon>Lachnospirales</taxon>
        <taxon>Lachnospiraceae</taxon>
        <taxon>Blautia</taxon>
    </lineage>
</organism>
<dbReference type="InterPro" id="IPR023214">
    <property type="entry name" value="HAD_sf"/>
</dbReference>
<dbReference type="SFLD" id="SFLDS00003">
    <property type="entry name" value="Haloacid_Dehalogenase"/>
    <property type="match status" value="1"/>
</dbReference>
<evidence type="ECO:0000313" key="2">
    <source>
        <dbReference type="Proteomes" id="UP000824056"/>
    </source>
</evidence>
<dbReference type="PANTHER" id="PTHR18901:SF38">
    <property type="entry name" value="PSEUDOURIDINE-5'-PHOSPHATASE"/>
    <property type="match status" value="1"/>
</dbReference>
<dbReference type="SUPFAM" id="SSF56784">
    <property type="entry name" value="HAD-like"/>
    <property type="match status" value="1"/>
</dbReference>
<dbReference type="Pfam" id="PF13419">
    <property type="entry name" value="HAD_2"/>
    <property type="match status" value="1"/>
</dbReference>
<protein>
    <submittedName>
        <fullName evidence="1">HAD family phosphatase</fullName>
    </submittedName>
</protein>
<dbReference type="PANTHER" id="PTHR18901">
    <property type="entry name" value="2-DEOXYGLUCOSE-6-PHOSPHATE PHOSPHATASE 2"/>
    <property type="match status" value="1"/>
</dbReference>
<name>A0A9D2JUS7_9FIRM</name>
<dbReference type="InterPro" id="IPR036412">
    <property type="entry name" value="HAD-like_sf"/>
</dbReference>
<sequence>MIKAVIFDMDGVLFDTERIMKDGWMKAAREMNFVLTEEQLAQMRGSTRDRSAALFDKWYQGKVDYDQGREIRSKYMDDYITLHSVPKKKGLIELLEFLKNQYIPAAVATSTARKRASHLWDLAGITPYLSASVCGDEITACKPDPEIFLKAAQALHTAPDQCLIVEDSINGLKAARASHGISCMVPDLTPYTHELEPFCDYVCHNLEEIISLIRDSRASFSPAP</sequence>
<dbReference type="EMBL" id="DXBG01000292">
    <property type="protein sequence ID" value="HIZ66684.1"/>
    <property type="molecule type" value="Genomic_DNA"/>
</dbReference>
<proteinExistence type="predicted"/>
<comment type="caution">
    <text evidence="1">The sequence shown here is derived from an EMBL/GenBank/DDBJ whole genome shotgun (WGS) entry which is preliminary data.</text>
</comment>
<evidence type="ECO:0000313" key="1">
    <source>
        <dbReference type="EMBL" id="HIZ66684.1"/>
    </source>
</evidence>
<accession>A0A9D2JUS7</accession>
<dbReference type="InterPro" id="IPR023198">
    <property type="entry name" value="PGP-like_dom2"/>
</dbReference>
<dbReference type="AlphaFoldDB" id="A0A9D2JUS7"/>
<dbReference type="Gene3D" id="3.40.50.1000">
    <property type="entry name" value="HAD superfamily/HAD-like"/>
    <property type="match status" value="1"/>
</dbReference>
<gene>
    <name evidence="1" type="ORF">H9809_12445</name>
</gene>
<dbReference type="Gene3D" id="1.10.150.240">
    <property type="entry name" value="Putative phosphatase, domain 2"/>
    <property type="match status" value="1"/>
</dbReference>